<sequence>MLKKISLILVSILMLSLLIGPGIAAKKVEITFWNGFTGPDGRYMQNLVDAFNKTYAGRIEVKMSVMPWGDYYTKVVAAVAAGNPPDVGIMHLDQIAAYVPRGVIIPLDDLAAELGLSEKDFIPAVWKAGIYEGKRYAIPLDIHPLVFYWNKKLFKEAGLDPEKPPRNRAEFIEFAKKLTKDKDGDGKIDQWGTMIPVGWPNFMIWYSIFFGNGGTLFTPDNKKALFNSPEGIDALQFLVDLVKVYKVSPENVAVDADVDAFKRGTCAMEFNGIWMLTAYQEQPGLEFGAGRVPQLGTKVLANWAGSHNFVVFRQRTLDPDKLSAAKTFIGWVSRKSLEWAKAGQLPARLSVLRSSDFKKIPYIGKLGQEIPQYVVFPPLFPKYGEATGPIWDALNFALTFKKDPKKALDDAVDLANKILASD</sequence>
<dbReference type="RefSeq" id="WP_149122310.1">
    <property type="nucleotide sequence ID" value="NZ_VTFL01000001.1"/>
</dbReference>
<evidence type="ECO:0000256" key="2">
    <source>
        <dbReference type="ARBA" id="ARBA00008520"/>
    </source>
</evidence>
<comment type="similarity">
    <text evidence="2">Belongs to the bacterial solute-binding protein 1 family.</text>
</comment>
<gene>
    <name evidence="3" type="ORF">ENU78_09095</name>
</gene>
<dbReference type="Pfam" id="PF01547">
    <property type="entry name" value="SBP_bac_1"/>
    <property type="match status" value="1"/>
</dbReference>
<protein>
    <submittedName>
        <fullName evidence="3">ABC transporter substrate-binding protein</fullName>
    </submittedName>
</protein>
<dbReference type="EMBL" id="DTDV01000023">
    <property type="protein sequence ID" value="HGK24560.1"/>
    <property type="molecule type" value="Genomic_DNA"/>
</dbReference>
<dbReference type="AlphaFoldDB" id="A0A7V4DY99"/>
<dbReference type="CDD" id="cd14748">
    <property type="entry name" value="PBP2_UgpB"/>
    <property type="match status" value="1"/>
</dbReference>
<dbReference type="GO" id="GO:0042597">
    <property type="term" value="C:periplasmic space"/>
    <property type="evidence" value="ECO:0007669"/>
    <property type="project" value="UniProtKB-SubCell"/>
</dbReference>
<dbReference type="PANTHER" id="PTHR43649">
    <property type="entry name" value="ARABINOSE-BINDING PROTEIN-RELATED"/>
    <property type="match status" value="1"/>
</dbReference>
<dbReference type="SUPFAM" id="SSF53850">
    <property type="entry name" value="Periplasmic binding protein-like II"/>
    <property type="match status" value="1"/>
</dbReference>
<name>A0A7V4DY99_DICTH</name>
<organism evidence="3">
    <name type="scientific">Dictyoglomus thermophilum</name>
    <dbReference type="NCBI Taxonomy" id="14"/>
    <lineage>
        <taxon>Bacteria</taxon>
        <taxon>Pseudomonadati</taxon>
        <taxon>Dictyoglomota</taxon>
        <taxon>Dictyoglomia</taxon>
        <taxon>Dictyoglomales</taxon>
        <taxon>Dictyoglomaceae</taxon>
        <taxon>Dictyoglomus</taxon>
    </lineage>
</organism>
<accession>A0A7V4DY99</accession>
<evidence type="ECO:0000313" key="3">
    <source>
        <dbReference type="EMBL" id="HGK24560.1"/>
    </source>
</evidence>
<evidence type="ECO:0000256" key="1">
    <source>
        <dbReference type="ARBA" id="ARBA00004418"/>
    </source>
</evidence>
<dbReference type="PANTHER" id="PTHR43649:SF12">
    <property type="entry name" value="DIACETYLCHITOBIOSE BINDING PROTEIN DASA"/>
    <property type="match status" value="1"/>
</dbReference>
<comment type="subcellular location">
    <subcellularLocation>
        <location evidence="1">Periplasm</location>
    </subcellularLocation>
</comment>
<proteinExistence type="inferred from homology"/>
<dbReference type="InterPro" id="IPR050490">
    <property type="entry name" value="Bact_solute-bd_prot1"/>
</dbReference>
<dbReference type="InterPro" id="IPR006059">
    <property type="entry name" value="SBP"/>
</dbReference>
<comment type="caution">
    <text evidence="3">The sequence shown here is derived from an EMBL/GenBank/DDBJ whole genome shotgun (WGS) entry which is preliminary data.</text>
</comment>
<reference evidence="3" key="1">
    <citation type="journal article" date="2020" name="mSystems">
        <title>Genome- and Community-Level Interaction Insights into Carbon Utilization and Element Cycling Functions of Hydrothermarchaeota in Hydrothermal Sediment.</title>
        <authorList>
            <person name="Zhou Z."/>
            <person name="Liu Y."/>
            <person name="Xu W."/>
            <person name="Pan J."/>
            <person name="Luo Z.H."/>
            <person name="Li M."/>
        </authorList>
    </citation>
    <scope>NUCLEOTIDE SEQUENCE [LARGE SCALE GENOMIC DNA]</scope>
    <source>
        <strain evidence="3">SpSt-70</strain>
    </source>
</reference>
<dbReference type="Gene3D" id="3.40.190.10">
    <property type="entry name" value="Periplasmic binding protein-like II"/>
    <property type="match status" value="1"/>
</dbReference>